<dbReference type="GO" id="GO:0000287">
    <property type="term" value="F:magnesium ion binding"/>
    <property type="evidence" value="ECO:0007669"/>
    <property type="project" value="UniProtKB-UniRule"/>
</dbReference>
<feature type="binding site" evidence="11">
    <location>
        <position position="193"/>
    </location>
    <ligand>
        <name>FMN</name>
        <dbReference type="ChEBI" id="CHEBI:58210"/>
    </ligand>
</feature>
<dbReference type="EMBL" id="QMRA01000003">
    <property type="protein sequence ID" value="RLE55739.1"/>
    <property type="molecule type" value="Genomic_DNA"/>
</dbReference>
<comment type="similarity">
    <text evidence="11">Belongs to the IPP isomerase type 2 family.</text>
</comment>
<evidence type="ECO:0000259" key="12">
    <source>
        <dbReference type="Pfam" id="PF01070"/>
    </source>
</evidence>
<dbReference type="GO" id="GO:0070402">
    <property type="term" value="F:NADPH binding"/>
    <property type="evidence" value="ECO:0007669"/>
    <property type="project" value="UniProtKB-UniRule"/>
</dbReference>
<feature type="binding site" evidence="11">
    <location>
        <position position="66"/>
    </location>
    <ligand>
        <name>FMN</name>
        <dbReference type="ChEBI" id="CHEBI:58210"/>
    </ligand>
</feature>
<dbReference type="CDD" id="cd02811">
    <property type="entry name" value="IDI-2_FMN"/>
    <property type="match status" value="1"/>
</dbReference>
<dbReference type="PIRSF" id="PIRSF003314">
    <property type="entry name" value="IPP_isomerase"/>
    <property type="match status" value="1"/>
</dbReference>
<dbReference type="InterPro" id="IPR013785">
    <property type="entry name" value="Aldolase_TIM"/>
</dbReference>
<comment type="caution">
    <text evidence="13">The sequence shown here is derived from an EMBL/GenBank/DDBJ whole genome shotgun (WGS) entry which is preliminary data.</text>
</comment>
<reference evidence="13 14" key="1">
    <citation type="submission" date="2018-06" db="EMBL/GenBank/DDBJ databases">
        <title>Extensive metabolic versatility and redundancy in microbially diverse, dynamic hydrothermal sediments.</title>
        <authorList>
            <person name="Dombrowski N."/>
            <person name="Teske A."/>
            <person name="Baker B.J."/>
        </authorList>
    </citation>
    <scope>NUCLEOTIDE SEQUENCE [LARGE SCALE GENOMIC DNA]</scope>
    <source>
        <strain evidence="13">B20_G2</strain>
    </source>
</reference>
<dbReference type="PANTHER" id="PTHR43665:SF1">
    <property type="entry name" value="ISOPENTENYL-DIPHOSPHATE DELTA-ISOMERASE"/>
    <property type="match status" value="1"/>
</dbReference>
<dbReference type="GO" id="GO:0004452">
    <property type="term" value="F:isopentenyl-diphosphate delta-isomerase activity"/>
    <property type="evidence" value="ECO:0007669"/>
    <property type="project" value="UniProtKB-UniRule"/>
</dbReference>
<dbReference type="GO" id="GO:0010181">
    <property type="term" value="F:FMN binding"/>
    <property type="evidence" value="ECO:0007669"/>
    <property type="project" value="UniProtKB-UniRule"/>
</dbReference>
<feature type="binding site" evidence="11">
    <location>
        <begin position="97"/>
        <end position="99"/>
    </location>
    <ligand>
        <name>substrate</name>
    </ligand>
</feature>
<evidence type="ECO:0000256" key="3">
    <source>
        <dbReference type="ARBA" id="ARBA00022630"/>
    </source>
</evidence>
<keyword evidence="7 11" id="KW-0521">NADP</keyword>
<gene>
    <name evidence="11" type="primary">fni</name>
    <name evidence="13" type="ORF">DRJ26_00320</name>
</gene>
<protein>
    <recommendedName>
        <fullName evidence="11">Isopentenyl-diphosphate delta-isomerase</fullName>
        <shortName evidence="11">IPP isomerase</shortName>
        <ecNumber evidence="11">5.3.3.2</ecNumber>
    </recommendedName>
    <alternativeName>
        <fullName evidence="11">Isopentenyl diphosphate:dimethylallyl diphosphate isomerase</fullName>
    </alternativeName>
    <alternativeName>
        <fullName evidence="11">Isopentenyl pyrophosphate isomerase</fullName>
    </alternativeName>
    <alternativeName>
        <fullName evidence="11">Type 2 isopentenyl diphosphate isomerase</fullName>
        <shortName evidence="11">IDI-2</shortName>
    </alternativeName>
</protein>
<feature type="binding site" evidence="11">
    <location>
        <begin position="275"/>
        <end position="277"/>
    </location>
    <ligand>
        <name>FMN</name>
        <dbReference type="ChEBI" id="CHEBI:58210"/>
    </ligand>
</feature>
<dbReference type="Proteomes" id="UP000269499">
    <property type="component" value="Unassembled WGS sequence"/>
</dbReference>
<evidence type="ECO:0000256" key="11">
    <source>
        <dbReference type="HAMAP-Rule" id="MF_00354"/>
    </source>
</evidence>
<dbReference type="PANTHER" id="PTHR43665">
    <property type="entry name" value="ISOPENTENYL-DIPHOSPHATE DELTA-ISOMERASE"/>
    <property type="match status" value="1"/>
</dbReference>
<sequence>MVVLTVERKFSHIEVCLNRNVEFDEKSTGFEDVELIHNALPELDLDEISTEVDFMGFRLKAPIIISGMTGGCEASAKINEALAVAARELGIGMGVGSQRAALENSELAYTFSIARKVAPDIFLIANLGAAQFSMGFGVEEALRAVEMIDANALAVHLNSLHEAVQPEGEPKFKGVLAKLKELSSSLSVPVIAKETGAGISMEIAPLIEGAGVKCVDVGGAGGTSWAAVEYHRALAVGDELHASLAKLYWNWGIPTAISICEVRSSSKLEIIATGGIRSGLDAAKAIALGASVVGIALPLLRPAFEEGSSGVIRYLKRFIEELKVAMFLVGAKSISELREVPVVITGSTAEWLRLRGVDVEAYARRTKIFK</sequence>
<proteinExistence type="inferred from homology"/>
<evidence type="ECO:0000256" key="4">
    <source>
        <dbReference type="ARBA" id="ARBA00022643"/>
    </source>
</evidence>
<dbReference type="InterPro" id="IPR011179">
    <property type="entry name" value="IPdP_isomerase"/>
</dbReference>
<comment type="subcellular location">
    <subcellularLocation>
        <location evidence="11">Cytoplasm</location>
    </subcellularLocation>
</comment>
<accession>A0A497F908</accession>
<keyword evidence="9 11" id="KW-0413">Isomerase</keyword>
<keyword evidence="6 11" id="KW-0460">Magnesium</keyword>
<dbReference type="SUPFAM" id="SSF51395">
    <property type="entry name" value="FMN-linked oxidoreductases"/>
    <property type="match status" value="1"/>
</dbReference>
<dbReference type="InterPro" id="IPR000262">
    <property type="entry name" value="FMN-dep_DH"/>
</dbReference>
<dbReference type="GO" id="GO:0005737">
    <property type="term" value="C:cytoplasm"/>
    <property type="evidence" value="ECO:0007669"/>
    <property type="project" value="UniProtKB-SubCell"/>
</dbReference>
<comment type="cofactor">
    <cofactor evidence="11">
        <name>NADPH</name>
        <dbReference type="ChEBI" id="CHEBI:57783"/>
    </cofactor>
</comment>
<keyword evidence="3 11" id="KW-0285">Flavoprotein</keyword>
<feature type="binding site" evidence="11">
    <location>
        <begin position="67"/>
        <end position="69"/>
    </location>
    <ligand>
        <name>FMN</name>
        <dbReference type="ChEBI" id="CHEBI:58210"/>
    </ligand>
</feature>
<feature type="binding site" evidence="11">
    <location>
        <begin position="296"/>
        <end position="297"/>
    </location>
    <ligand>
        <name>FMN</name>
        <dbReference type="ChEBI" id="CHEBI:58210"/>
    </ligand>
</feature>
<feature type="binding site" evidence="11">
    <location>
        <begin position="8"/>
        <end position="9"/>
    </location>
    <ligand>
        <name>substrate</name>
    </ligand>
</feature>
<feature type="domain" description="FMN-dependent dehydrogenase" evidence="12">
    <location>
        <begin position="177"/>
        <end position="339"/>
    </location>
</feature>
<feature type="domain" description="FMN-dependent dehydrogenase" evidence="12">
    <location>
        <begin position="9"/>
        <end position="98"/>
    </location>
</feature>
<evidence type="ECO:0000313" key="13">
    <source>
        <dbReference type="EMBL" id="RLE55739.1"/>
    </source>
</evidence>
<comment type="subunit">
    <text evidence="10 11">Homooctamer. Dimer of tetramers.</text>
</comment>
<organism evidence="13 14">
    <name type="scientific">Thermoproteota archaeon</name>
    <dbReference type="NCBI Taxonomy" id="2056631"/>
    <lineage>
        <taxon>Archaea</taxon>
        <taxon>Thermoproteota</taxon>
    </lineage>
</organism>
<comment type="function">
    <text evidence="11">Involved in the biosynthesis of isoprenoids. Catalyzes the 1,3-allylic rearrangement of the homoallylic substrate isopentenyl (IPP) to its allylic isomer, dimethylallyl diphosphate (DMAPP).</text>
</comment>
<name>A0A497F908_9CREN</name>
<feature type="binding site" evidence="11">
    <location>
        <position position="126"/>
    </location>
    <ligand>
        <name>FMN</name>
        <dbReference type="ChEBI" id="CHEBI:58210"/>
    </ligand>
</feature>
<dbReference type="SMART" id="SM01240">
    <property type="entry name" value="IMPDH"/>
    <property type="match status" value="1"/>
</dbReference>
<keyword evidence="5 11" id="KW-0479">Metal-binding</keyword>
<dbReference type="GO" id="GO:0016491">
    <property type="term" value="F:oxidoreductase activity"/>
    <property type="evidence" value="ECO:0007669"/>
    <property type="project" value="InterPro"/>
</dbReference>
<dbReference type="Gene3D" id="3.20.20.70">
    <property type="entry name" value="Aldolase class I"/>
    <property type="match status" value="1"/>
</dbReference>
<keyword evidence="8 11" id="KW-0414">Isoprene biosynthesis</keyword>
<evidence type="ECO:0000256" key="8">
    <source>
        <dbReference type="ARBA" id="ARBA00023229"/>
    </source>
</evidence>
<evidence type="ECO:0000256" key="2">
    <source>
        <dbReference type="ARBA" id="ARBA00022490"/>
    </source>
</evidence>
<dbReference type="NCBIfam" id="TIGR02151">
    <property type="entry name" value="IPP_isom_2"/>
    <property type="match status" value="1"/>
</dbReference>
<evidence type="ECO:0000256" key="10">
    <source>
        <dbReference type="ARBA" id="ARBA00025810"/>
    </source>
</evidence>
<comment type="catalytic activity">
    <reaction evidence="11">
        <text>isopentenyl diphosphate = dimethylallyl diphosphate</text>
        <dbReference type="Rhea" id="RHEA:23284"/>
        <dbReference type="ChEBI" id="CHEBI:57623"/>
        <dbReference type="ChEBI" id="CHEBI:128769"/>
        <dbReference type="EC" id="5.3.3.2"/>
    </reaction>
</comment>
<comment type="cofactor">
    <cofactor evidence="11">
        <name>Mg(2+)</name>
        <dbReference type="ChEBI" id="CHEBI:18420"/>
    </cofactor>
</comment>
<evidence type="ECO:0000256" key="1">
    <source>
        <dbReference type="ARBA" id="ARBA00001917"/>
    </source>
</evidence>
<evidence type="ECO:0000256" key="6">
    <source>
        <dbReference type="ARBA" id="ARBA00022842"/>
    </source>
</evidence>
<evidence type="ECO:0000313" key="14">
    <source>
        <dbReference type="Proteomes" id="UP000269499"/>
    </source>
</evidence>
<evidence type="ECO:0000256" key="7">
    <source>
        <dbReference type="ARBA" id="ARBA00022857"/>
    </source>
</evidence>
<comment type="caution">
    <text evidence="11">Lacks conserved residue(s) required for the propagation of feature annotation.</text>
</comment>
<dbReference type="GO" id="GO:0008299">
    <property type="term" value="P:isoprenoid biosynthetic process"/>
    <property type="evidence" value="ECO:0007669"/>
    <property type="project" value="UniProtKB-UniRule"/>
</dbReference>
<dbReference type="AlphaFoldDB" id="A0A497F908"/>
<dbReference type="HAMAP" id="MF_00354">
    <property type="entry name" value="Idi_2"/>
    <property type="match status" value="1"/>
</dbReference>
<feature type="binding site" evidence="11">
    <location>
        <position position="97"/>
    </location>
    <ligand>
        <name>FMN</name>
        <dbReference type="ChEBI" id="CHEBI:58210"/>
    </ligand>
</feature>
<feature type="binding site" evidence="11">
    <location>
        <position position="162"/>
    </location>
    <ligand>
        <name>Mg(2+)</name>
        <dbReference type="ChEBI" id="CHEBI:18420"/>
    </ligand>
</feature>
<comment type="cofactor">
    <cofactor evidence="1 11">
        <name>FMN</name>
        <dbReference type="ChEBI" id="CHEBI:58210"/>
    </cofactor>
</comment>
<keyword evidence="4 11" id="KW-0288">FMN</keyword>
<dbReference type="Pfam" id="PF01070">
    <property type="entry name" value="FMN_dh"/>
    <property type="match status" value="2"/>
</dbReference>
<evidence type="ECO:0000256" key="9">
    <source>
        <dbReference type="ARBA" id="ARBA00023235"/>
    </source>
</evidence>
<dbReference type="EC" id="5.3.3.2" evidence="11"/>
<evidence type="ECO:0000256" key="5">
    <source>
        <dbReference type="ARBA" id="ARBA00022723"/>
    </source>
</evidence>
<keyword evidence="2 11" id="KW-0963">Cytoplasm</keyword>
<feature type="binding site" evidence="11">
    <location>
        <position position="223"/>
    </location>
    <ligand>
        <name>FMN</name>
        <dbReference type="ChEBI" id="CHEBI:58210"/>
    </ligand>
</feature>